<dbReference type="PRINTS" id="PR00625">
    <property type="entry name" value="JDOMAIN"/>
</dbReference>
<feature type="compositionally biased region" description="Basic and acidic residues" evidence="1">
    <location>
        <begin position="100"/>
        <end position="114"/>
    </location>
</feature>
<reference evidence="4" key="1">
    <citation type="journal article" date="2023" name="Commun. Biol.">
        <title>Genome analysis of Parmales, the sister group of diatoms, reveals the evolutionary specialization of diatoms from phago-mixotrophs to photoautotrophs.</title>
        <authorList>
            <person name="Ban H."/>
            <person name="Sato S."/>
            <person name="Yoshikawa S."/>
            <person name="Yamada K."/>
            <person name="Nakamura Y."/>
            <person name="Ichinomiya M."/>
            <person name="Sato N."/>
            <person name="Blanc-Mathieu R."/>
            <person name="Endo H."/>
            <person name="Kuwata A."/>
            <person name="Ogata H."/>
        </authorList>
    </citation>
    <scope>NUCLEOTIDE SEQUENCE [LARGE SCALE GENOMIC DNA]</scope>
</reference>
<name>A0A9W7L714_9STRA</name>
<evidence type="ECO:0000313" key="4">
    <source>
        <dbReference type="Proteomes" id="UP001165065"/>
    </source>
</evidence>
<feature type="compositionally biased region" description="Basic residues" evidence="1">
    <location>
        <begin position="317"/>
        <end position="326"/>
    </location>
</feature>
<feature type="compositionally biased region" description="Gly residues" evidence="1">
    <location>
        <begin position="895"/>
        <end position="917"/>
    </location>
</feature>
<dbReference type="InterPro" id="IPR001623">
    <property type="entry name" value="DnaJ_domain"/>
</dbReference>
<gene>
    <name evidence="3" type="ORF">TrCOL_g5050</name>
</gene>
<sequence>MSQGQQFIPNEQFNTYLSTLTEELRTKPLSAICDVDDELLNEVARAVAACKMRKLGSGENNREGMEGRREEFSSASREQQGDEFEFTTPKKWGAGTVRGVQRDNPGKAAEGDGGLRELEDHLKGMDMGGQQQQQQQQQQQPAIKIDEVVKGMGGFTIGKRDEGGRKKGKNKKVTGKAPSASNANKVEGGAGKGVFVFGASPEKATVLPPPPPPQVPPAATNIGGVGLGLGFFPTTANAAPNPVAQPQQEAPQESAAEATEEGDDMEVTVEEMEDVMKQGLRDGIRKEGTPLPAEDLTGKFNAFTIGVSEKSPEDKKKERRGSRRKASSSGRASASSVNTNAGAGMQGGSLADRFKLNSNASDPDSDRNEDMEEDSDRKEREGRGEGMGEKRRGEEKKEERTKQQTTASDEGQNGQQPTPPEKANSSSNGSNLQSLRRKAGSLYSNAMYQAAVKTYTECIALHAVKGKDETKAVLLGNRAASYMMMECFAHSARDCLDAIDCLPEGSSLGAKIYTRAGRAWLKEGELGKSADCWKMIEGNEGIQGLQDCAAVREAVDRKDWGEVMRKCPGWVAGAERAIHYWRSKGEWEKVRNVSEKIARKIACCEGDSQWWNGKKGAWSSITWNTSNSKVLKGKGEIVGRDGGKEVARRLMEAWDGTSVMAYADSLWRMEAHHESTGVFEEADMSGRKKVRDDICGAKDAGDILFRKASYTGAVSSYTTGIKMFPEPNLGGKLLATLYCNRAAGWMGCRKYREGAKDCSEALKLDKDYSKARLRRARCYGRCKLWREAKQDYQAWSDMASKEGARIDEIKSVKKEIQELEASEAEELKDKKREEWYERNFRGEENRDRAGNGGEEGWKSSYNRGGGGTYRGPHPGASGTSGSRRGSADGPYGQRFSGGAGYGGGSSYSKHGYGGAGADGRRRHSSYGGAGSSGLPKKSPGSDDRVTHYAVLGVDKNAQGTDIKKAYHKMARKYHPDKNKEEGASDKFRRIQLAWETLGNDSGRRRYDAELTVGMRRGFAW</sequence>
<feature type="region of interest" description="Disordered" evidence="1">
    <location>
        <begin position="236"/>
        <end position="434"/>
    </location>
</feature>
<feature type="region of interest" description="Disordered" evidence="1">
    <location>
        <begin position="155"/>
        <end position="186"/>
    </location>
</feature>
<dbReference type="Proteomes" id="UP001165065">
    <property type="component" value="Unassembled WGS sequence"/>
</dbReference>
<dbReference type="Gene3D" id="1.25.40.10">
    <property type="entry name" value="Tetratricopeptide repeat domain"/>
    <property type="match status" value="2"/>
</dbReference>
<organism evidence="3 4">
    <name type="scientific">Triparma columacea</name>
    <dbReference type="NCBI Taxonomy" id="722753"/>
    <lineage>
        <taxon>Eukaryota</taxon>
        <taxon>Sar</taxon>
        <taxon>Stramenopiles</taxon>
        <taxon>Ochrophyta</taxon>
        <taxon>Bolidophyceae</taxon>
        <taxon>Parmales</taxon>
        <taxon>Triparmaceae</taxon>
        <taxon>Triparma</taxon>
    </lineage>
</organism>
<feature type="region of interest" description="Disordered" evidence="1">
    <location>
        <begin position="844"/>
        <end position="948"/>
    </location>
</feature>
<feature type="compositionally biased region" description="Basic and acidic residues" evidence="1">
    <location>
        <begin position="274"/>
        <end position="288"/>
    </location>
</feature>
<feature type="compositionally biased region" description="Low complexity" evidence="1">
    <location>
        <begin position="870"/>
        <end position="884"/>
    </location>
</feature>
<dbReference type="AlphaFoldDB" id="A0A9W7L714"/>
<evidence type="ECO:0000259" key="2">
    <source>
        <dbReference type="PROSITE" id="PS50076"/>
    </source>
</evidence>
<dbReference type="PANTHER" id="PTHR44200:SF1">
    <property type="entry name" value="DNAJ HOMOLOG SUBFAMILY C MEMBER 7"/>
    <property type="match status" value="1"/>
</dbReference>
<dbReference type="PROSITE" id="PS00636">
    <property type="entry name" value="DNAJ_1"/>
    <property type="match status" value="1"/>
</dbReference>
<dbReference type="PANTHER" id="PTHR44200">
    <property type="entry name" value="DNAJ HOMOLOG SUBFAMILY C MEMBER 7"/>
    <property type="match status" value="1"/>
</dbReference>
<dbReference type="CDD" id="cd06257">
    <property type="entry name" value="DnaJ"/>
    <property type="match status" value="1"/>
</dbReference>
<dbReference type="InterPro" id="IPR018253">
    <property type="entry name" value="DnaJ_domain_CS"/>
</dbReference>
<evidence type="ECO:0000256" key="1">
    <source>
        <dbReference type="SAM" id="MobiDB-lite"/>
    </source>
</evidence>
<dbReference type="InterPro" id="IPR036869">
    <property type="entry name" value="J_dom_sf"/>
</dbReference>
<dbReference type="SUPFAM" id="SSF48452">
    <property type="entry name" value="TPR-like"/>
    <property type="match status" value="2"/>
</dbReference>
<dbReference type="EMBL" id="BRYA01000049">
    <property type="protein sequence ID" value="GMI34982.1"/>
    <property type="molecule type" value="Genomic_DNA"/>
</dbReference>
<proteinExistence type="predicted"/>
<feature type="compositionally biased region" description="Polar residues" evidence="1">
    <location>
        <begin position="403"/>
        <end position="416"/>
    </location>
</feature>
<dbReference type="SMART" id="SM00028">
    <property type="entry name" value="TPR"/>
    <property type="match status" value="4"/>
</dbReference>
<accession>A0A9W7L714</accession>
<feature type="compositionally biased region" description="Low complexity" evidence="1">
    <location>
        <begin position="327"/>
        <end position="336"/>
    </location>
</feature>
<dbReference type="PROSITE" id="PS50076">
    <property type="entry name" value="DNAJ_2"/>
    <property type="match status" value="1"/>
</dbReference>
<dbReference type="Gene3D" id="1.10.287.110">
    <property type="entry name" value="DnaJ domain"/>
    <property type="match status" value="1"/>
</dbReference>
<feature type="domain" description="J" evidence="2">
    <location>
        <begin position="946"/>
        <end position="1010"/>
    </location>
</feature>
<feature type="compositionally biased region" description="Low complexity" evidence="1">
    <location>
        <begin position="236"/>
        <end position="257"/>
    </location>
</feature>
<feature type="compositionally biased region" description="Basic and acidic residues" evidence="1">
    <location>
        <begin position="60"/>
        <end position="72"/>
    </location>
</feature>
<feature type="compositionally biased region" description="Acidic residues" evidence="1">
    <location>
        <begin position="258"/>
        <end position="273"/>
    </location>
</feature>
<dbReference type="OrthoDB" id="765884at2759"/>
<comment type="caution">
    <text evidence="3">The sequence shown here is derived from an EMBL/GenBank/DDBJ whole genome shotgun (WGS) entry which is preliminary data.</text>
</comment>
<dbReference type="InterPro" id="IPR011990">
    <property type="entry name" value="TPR-like_helical_dom_sf"/>
</dbReference>
<dbReference type="InterPro" id="IPR052758">
    <property type="entry name" value="SRC_co-chaperone"/>
</dbReference>
<protein>
    <recommendedName>
        <fullName evidence="2">J domain-containing protein</fullName>
    </recommendedName>
</protein>
<keyword evidence="4" id="KW-1185">Reference proteome</keyword>
<dbReference type="Pfam" id="PF00226">
    <property type="entry name" value="DnaJ"/>
    <property type="match status" value="1"/>
</dbReference>
<dbReference type="SMART" id="SM00271">
    <property type="entry name" value="DnaJ"/>
    <property type="match status" value="1"/>
</dbReference>
<dbReference type="SUPFAM" id="SSF46565">
    <property type="entry name" value="Chaperone J-domain"/>
    <property type="match status" value="1"/>
</dbReference>
<evidence type="ECO:0000313" key="3">
    <source>
        <dbReference type="EMBL" id="GMI34982.1"/>
    </source>
</evidence>
<dbReference type="InterPro" id="IPR019734">
    <property type="entry name" value="TPR_rpt"/>
</dbReference>
<feature type="region of interest" description="Disordered" evidence="1">
    <location>
        <begin position="57"/>
        <end position="114"/>
    </location>
</feature>
<feature type="compositionally biased region" description="Basic and acidic residues" evidence="1">
    <location>
        <begin position="375"/>
        <end position="402"/>
    </location>
</feature>